<feature type="compositionally biased region" description="Low complexity" evidence="1">
    <location>
        <begin position="406"/>
        <end position="415"/>
    </location>
</feature>
<proteinExistence type="predicted"/>
<feature type="compositionally biased region" description="Low complexity" evidence="1">
    <location>
        <begin position="389"/>
        <end position="398"/>
    </location>
</feature>
<feature type="region of interest" description="Disordered" evidence="1">
    <location>
        <begin position="386"/>
        <end position="416"/>
    </location>
</feature>
<sequence length="730" mass="81842">MEIDKSSSTSCSDCISSDESAVDDYAAELASTFEMLNDEMKGRIEENSESVWAQLEINAVDGKFVTSCCDAVRTQCAEHIFGYNDLVTRRVERQTGVSESKAYPFLTDIFNFIEKFVAPSSPSHQPIREFVRISFLKYDNSTNSCMAGFPEVSPDISVENIEHGLGAKGKSNIWKTTDAFAEVKLDPNDSPSNRRSSKNNILSQSANYARLHMSARPFLLFSIGLLIFGTRFCVCIFDRGGVRISPELDMWDNLDKLVRVIRSLTCDLDAEQIGQDPTARLVMEPKEPDFYVVKPIGKDGRSWRTIGSPIWSSLSLFGRGTVVWKVVEYNEQSKKSVGPTMIMKSAWRSAHRNPESSLSRYVTAIANQNPEVSVAEFVTGGDVYMEGGSPPDMTVDTDPPTEETRTSSSSDSTTPKKTLITVPFLRGAEVMTGASPILHRVITKTVGRPLWEYADEQELAKAFIAILRSHKRLCELNVLHRDISPGNMLLAEDLDNVDDGHEAFLSDFELARVGDGVGVYVYERVGSQTKRKRDMTPPDMKKTKLVLSGSGTGLQAPITGTLQFMAVDLLNIIASHQNQRQSAPIVFKQDAHHDLESIVLVFAYILLRKMIFISAQNGDEDEAAYLKSEFKKTFGRMTVREIRLERREATAFEWIESETRPESVQEFLARNLSEKLIGVCRLLYGRMFALYTQKRLEAIPGFLVARNRKAGEEEEFSHDELIEYFSSLLP</sequence>
<dbReference type="InterPro" id="IPR040976">
    <property type="entry name" value="Pkinase_fungal"/>
</dbReference>
<dbReference type="Gene3D" id="1.10.510.10">
    <property type="entry name" value="Transferase(Phosphotransferase) domain 1"/>
    <property type="match status" value="1"/>
</dbReference>
<dbReference type="Proteomes" id="UP000053477">
    <property type="component" value="Unassembled WGS sequence"/>
</dbReference>
<feature type="domain" description="Protein kinase" evidence="2">
    <location>
        <begin position="311"/>
        <end position="730"/>
    </location>
</feature>
<keyword evidence="4" id="KW-1185">Reference proteome</keyword>
<evidence type="ECO:0000313" key="3">
    <source>
        <dbReference type="EMBL" id="KLO08113.1"/>
    </source>
</evidence>
<name>A0A0H2REZ8_9AGAM</name>
<evidence type="ECO:0000313" key="4">
    <source>
        <dbReference type="Proteomes" id="UP000053477"/>
    </source>
</evidence>
<dbReference type="InterPro" id="IPR011009">
    <property type="entry name" value="Kinase-like_dom_sf"/>
</dbReference>
<dbReference type="SUPFAM" id="SSF56112">
    <property type="entry name" value="Protein kinase-like (PK-like)"/>
    <property type="match status" value="1"/>
</dbReference>
<dbReference type="PANTHER" id="PTHR38248:SF2">
    <property type="entry name" value="FUNK1 11"/>
    <property type="match status" value="1"/>
</dbReference>
<dbReference type="STRING" id="27342.A0A0H2REZ8"/>
<accession>A0A0H2REZ8</accession>
<organism evidence="3 4">
    <name type="scientific">Schizopora paradoxa</name>
    <dbReference type="NCBI Taxonomy" id="27342"/>
    <lineage>
        <taxon>Eukaryota</taxon>
        <taxon>Fungi</taxon>
        <taxon>Dikarya</taxon>
        <taxon>Basidiomycota</taxon>
        <taxon>Agaricomycotina</taxon>
        <taxon>Agaricomycetes</taxon>
        <taxon>Hymenochaetales</taxon>
        <taxon>Schizoporaceae</taxon>
        <taxon>Schizopora</taxon>
    </lineage>
</organism>
<evidence type="ECO:0000259" key="2">
    <source>
        <dbReference type="PROSITE" id="PS50011"/>
    </source>
</evidence>
<dbReference type="PROSITE" id="PS00109">
    <property type="entry name" value="PROTEIN_KINASE_TYR"/>
    <property type="match status" value="1"/>
</dbReference>
<dbReference type="InParanoid" id="A0A0H2REZ8"/>
<dbReference type="GO" id="GO:0005524">
    <property type="term" value="F:ATP binding"/>
    <property type="evidence" value="ECO:0007669"/>
    <property type="project" value="InterPro"/>
</dbReference>
<reference evidence="3 4" key="1">
    <citation type="submission" date="2015-04" db="EMBL/GenBank/DDBJ databases">
        <title>Complete genome sequence of Schizopora paradoxa KUC8140, a cosmopolitan wood degrader in East Asia.</title>
        <authorList>
            <consortium name="DOE Joint Genome Institute"/>
            <person name="Min B."/>
            <person name="Park H."/>
            <person name="Jang Y."/>
            <person name="Kim J.-J."/>
            <person name="Kim K.H."/>
            <person name="Pangilinan J."/>
            <person name="Lipzen A."/>
            <person name="Riley R."/>
            <person name="Grigoriev I.V."/>
            <person name="Spatafora J.W."/>
            <person name="Choi I.-G."/>
        </authorList>
    </citation>
    <scope>NUCLEOTIDE SEQUENCE [LARGE SCALE GENOMIC DNA]</scope>
    <source>
        <strain evidence="3 4">KUC8140</strain>
    </source>
</reference>
<dbReference type="InterPro" id="IPR008266">
    <property type="entry name" value="Tyr_kinase_AS"/>
</dbReference>
<dbReference type="Pfam" id="PF17667">
    <property type="entry name" value="Pkinase_fungal"/>
    <property type="match status" value="1"/>
</dbReference>
<gene>
    <name evidence="3" type="ORF">SCHPADRAFT_908868</name>
</gene>
<dbReference type="PROSITE" id="PS50011">
    <property type="entry name" value="PROTEIN_KINASE_DOM"/>
    <property type="match status" value="1"/>
</dbReference>
<dbReference type="OrthoDB" id="3271139at2759"/>
<dbReference type="AlphaFoldDB" id="A0A0H2REZ8"/>
<protein>
    <recommendedName>
        <fullName evidence="2">Protein kinase domain-containing protein</fullName>
    </recommendedName>
</protein>
<dbReference type="EMBL" id="KQ086105">
    <property type="protein sequence ID" value="KLO08113.1"/>
    <property type="molecule type" value="Genomic_DNA"/>
</dbReference>
<dbReference type="PANTHER" id="PTHR38248">
    <property type="entry name" value="FUNK1 6"/>
    <property type="match status" value="1"/>
</dbReference>
<dbReference type="GO" id="GO:0004672">
    <property type="term" value="F:protein kinase activity"/>
    <property type="evidence" value="ECO:0007669"/>
    <property type="project" value="InterPro"/>
</dbReference>
<evidence type="ECO:0000256" key="1">
    <source>
        <dbReference type="SAM" id="MobiDB-lite"/>
    </source>
</evidence>
<dbReference type="InterPro" id="IPR000719">
    <property type="entry name" value="Prot_kinase_dom"/>
</dbReference>